<proteinExistence type="predicted"/>
<accession>A0A0A9AA05</accession>
<name>A0A0A9AA05_ARUDO</name>
<organism evidence="1">
    <name type="scientific">Arundo donax</name>
    <name type="common">Giant reed</name>
    <name type="synonym">Donax arundinaceus</name>
    <dbReference type="NCBI Taxonomy" id="35708"/>
    <lineage>
        <taxon>Eukaryota</taxon>
        <taxon>Viridiplantae</taxon>
        <taxon>Streptophyta</taxon>
        <taxon>Embryophyta</taxon>
        <taxon>Tracheophyta</taxon>
        <taxon>Spermatophyta</taxon>
        <taxon>Magnoliopsida</taxon>
        <taxon>Liliopsida</taxon>
        <taxon>Poales</taxon>
        <taxon>Poaceae</taxon>
        <taxon>PACMAD clade</taxon>
        <taxon>Arundinoideae</taxon>
        <taxon>Arundineae</taxon>
        <taxon>Arundo</taxon>
    </lineage>
</organism>
<evidence type="ECO:0000313" key="1">
    <source>
        <dbReference type="EMBL" id="JAD47916.1"/>
    </source>
</evidence>
<reference evidence="1" key="1">
    <citation type="submission" date="2014-09" db="EMBL/GenBank/DDBJ databases">
        <authorList>
            <person name="Magalhaes I.L.F."/>
            <person name="Oliveira U."/>
            <person name="Santos F.R."/>
            <person name="Vidigal T.H.D.A."/>
            <person name="Brescovit A.D."/>
            <person name="Santos A.J."/>
        </authorList>
    </citation>
    <scope>NUCLEOTIDE SEQUENCE</scope>
    <source>
        <tissue evidence="1">Shoot tissue taken approximately 20 cm above the soil surface</tissue>
    </source>
</reference>
<protein>
    <submittedName>
        <fullName evidence="1">Uncharacterized protein</fullName>
    </submittedName>
</protein>
<dbReference type="AlphaFoldDB" id="A0A0A9AA05"/>
<reference evidence="1" key="2">
    <citation type="journal article" date="2015" name="Data Brief">
        <title>Shoot transcriptome of the giant reed, Arundo donax.</title>
        <authorList>
            <person name="Barrero R.A."/>
            <person name="Guerrero F.D."/>
            <person name="Moolhuijzen P."/>
            <person name="Goolsby J.A."/>
            <person name="Tidwell J."/>
            <person name="Bellgard S.E."/>
            <person name="Bellgard M.I."/>
        </authorList>
    </citation>
    <scope>NUCLEOTIDE SEQUENCE</scope>
    <source>
        <tissue evidence="1">Shoot tissue taken approximately 20 cm above the soil surface</tissue>
    </source>
</reference>
<sequence length="63" mass="7493">MELWKRQACIIQISTCRLFLRLTEIKAMGKNGMLHQENQHQYLHRTHICPQTQQHCNTIYALA</sequence>
<dbReference type="EMBL" id="GBRH01249979">
    <property type="protein sequence ID" value="JAD47916.1"/>
    <property type="molecule type" value="Transcribed_RNA"/>
</dbReference>